<feature type="transmembrane region" description="Helical" evidence="7">
    <location>
        <begin position="86"/>
        <end position="106"/>
    </location>
</feature>
<dbReference type="PANTHER" id="PTHR30012:SF0">
    <property type="entry name" value="TYPE II SECRETION SYSTEM PROTEIN F-RELATED"/>
    <property type="match status" value="1"/>
</dbReference>
<evidence type="ECO:0000256" key="7">
    <source>
        <dbReference type="SAM" id="Phobius"/>
    </source>
</evidence>
<evidence type="ECO:0000256" key="2">
    <source>
        <dbReference type="ARBA" id="ARBA00005745"/>
    </source>
</evidence>
<dbReference type="InterPro" id="IPR042094">
    <property type="entry name" value="T2SS_GspF_sf"/>
</dbReference>
<dbReference type="InterPro" id="IPR018076">
    <property type="entry name" value="T2SS_GspF_dom"/>
</dbReference>
<evidence type="ECO:0000256" key="5">
    <source>
        <dbReference type="ARBA" id="ARBA00022989"/>
    </source>
</evidence>
<evidence type="ECO:0000313" key="9">
    <source>
        <dbReference type="EMBL" id="KKB42925.1"/>
    </source>
</evidence>
<dbReference type="EMBL" id="JWIR02000006">
    <property type="protein sequence ID" value="KKB42925.1"/>
    <property type="molecule type" value="Genomic_DNA"/>
</dbReference>
<sequence length="316" mass="36001">MGRALEFLVMNFDRDHQKAVRLIRAELSAGTPLNEILRLLDFPSMICLQVFFAEKHGHLSETLLYAGEQWKKTEEVKGKVRKLLQYPMFLLFLLFVLLFLLNSFLMPRFEELYAALGFVPSGITLLLIVFLRGAPPALLLAALTFLLAAVSAFFYYDRQSPPRKILLLTKLPILSSYFPLVFTRLFAKEAASLLQSGFAINEVLHILQQQTVHPMLAHVAKEIETRLLIGRSFAEAVKEMPCFVSRFSLILQHGEANGRIGEEMLIFSQFCEVLIEKHIKKWTSILQPLIFSFIGMVIISIYLSVMLPMFQMVGSV</sequence>
<gene>
    <name evidence="9" type="ORF">QY95_03032</name>
</gene>
<dbReference type="InterPro" id="IPR003004">
    <property type="entry name" value="GspF/PilC"/>
</dbReference>
<dbReference type="GO" id="GO:0005886">
    <property type="term" value="C:plasma membrane"/>
    <property type="evidence" value="ECO:0007669"/>
    <property type="project" value="UniProtKB-SubCell"/>
</dbReference>
<proteinExistence type="inferred from homology"/>
<dbReference type="STRING" id="1221996.QY95_03032"/>
<dbReference type="NCBIfam" id="NF041012">
    <property type="entry name" value="T4P_ComGB"/>
    <property type="match status" value="1"/>
</dbReference>
<dbReference type="Pfam" id="PF00482">
    <property type="entry name" value="T2SSF"/>
    <property type="match status" value="2"/>
</dbReference>
<comment type="subcellular location">
    <subcellularLocation>
        <location evidence="1">Cell membrane</location>
        <topology evidence="1">Multi-pass membrane protein</topology>
    </subcellularLocation>
</comment>
<feature type="transmembrane region" description="Helical" evidence="7">
    <location>
        <begin position="138"/>
        <end position="156"/>
    </location>
</feature>
<keyword evidence="5 7" id="KW-1133">Transmembrane helix</keyword>
<dbReference type="PANTHER" id="PTHR30012">
    <property type="entry name" value="GENERAL SECRETION PATHWAY PROTEIN"/>
    <property type="match status" value="1"/>
</dbReference>
<feature type="domain" description="Type II secretion system protein GspF" evidence="8">
    <location>
        <begin position="186"/>
        <end position="308"/>
    </location>
</feature>
<evidence type="ECO:0000313" key="10">
    <source>
        <dbReference type="Proteomes" id="UP000031563"/>
    </source>
</evidence>
<reference evidence="9" key="1">
    <citation type="submission" date="2015-02" db="EMBL/GenBank/DDBJ databases">
        <title>Genome Assembly of Bacillaceae bacterium MTCC 8252.</title>
        <authorList>
            <person name="Verma A."/>
            <person name="Khatri I."/>
            <person name="Mual P."/>
            <person name="Subramanian S."/>
            <person name="Krishnamurthi S."/>
        </authorList>
    </citation>
    <scope>NUCLEOTIDE SEQUENCE [LARGE SCALE GENOMIC DNA]</scope>
    <source>
        <strain evidence="9">MTCC 8252</strain>
    </source>
</reference>
<evidence type="ECO:0000256" key="1">
    <source>
        <dbReference type="ARBA" id="ARBA00004651"/>
    </source>
</evidence>
<comment type="similarity">
    <text evidence="2">Belongs to the GSP F family.</text>
</comment>
<dbReference type="Gene3D" id="1.20.81.30">
    <property type="entry name" value="Type II secretion system (T2SS), domain F"/>
    <property type="match status" value="2"/>
</dbReference>
<accession>A0A0F5IC47</accession>
<dbReference type="InterPro" id="IPR047692">
    <property type="entry name" value="T4P_ComGB"/>
</dbReference>
<dbReference type="AlphaFoldDB" id="A0A0F5IC47"/>
<name>A0A0F5IC47_BACTR</name>
<keyword evidence="3" id="KW-1003">Cell membrane</keyword>
<organism evidence="9 10">
    <name type="scientific">Bacillus thermotolerans</name>
    <name type="common">Quasibacillus thermotolerans</name>
    <dbReference type="NCBI Taxonomy" id="1221996"/>
    <lineage>
        <taxon>Bacteria</taxon>
        <taxon>Bacillati</taxon>
        <taxon>Bacillota</taxon>
        <taxon>Bacilli</taxon>
        <taxon>Bacillales</taxon>
        <taxon>Bacillaceae</taxon>
        <taxon>Bacillus</taxon>
    </lineage>
</organism>
<keyword evidence="6 7" id="KW-0472">Membrane</keyword>
<accession>A0A0F5HWQ6</accession>
<evidence type="ECO:0000256" key="6">
    <source>
        <dbReference type="ARBA" id="ARBA00023136"/>
    </source>
</evidence>
<dbReference type="Proteomes" id="UP000031563">
    <property type="component" value="Unassembled WGS sequence"/>
</dbReference>
<evidence type="ECO:0000256" key="4">
    <source>
        <dbReference type="ARBA" id="ARBA00022692"/>
    </source>
</evidence>
<keyword evidence="4 7" id="KW-0812">Transmembrane</keyword>
<feature type="transmembrane region" description="Helical" evidence="7">
    <location>
        <begin position="289"/>
        <end position="310"/>
    </location>
</feature>
<feature type="domain" description="Type II secretion system protein GspF" evidence="8">
    <location>
        <begin position="3"/>
        <end position="107"/>
    </location>
</feature>
<protein>
    <submittedName>
        <fullName evidence="9">Late competence protein ComGB</fullName>
    </submittedName>
</protein>
<feature type="transmembrane region" description="Helical" evidence="7">
    <location>
        <begin position="112"/>
        <end position="131"/>
    </location>
</feature>
<evidence type="ECO:0000259" key="8">
    <source>
        <dbReference type="Pfam" id="PF00482"/>
    </source>
</evidence>
<evidence type="ECO:0000256" key="3">
    <source>
        <dbReference type="ARBA" id="ARBA00022475"/>
    </source>
</evidence>
<keyword evidence="10" id="KW-1185">Reference proteome</keyword>
<comment type="caution">
    <text evidence="9">The sequence shown here is derived from an EMBL/GenBank/DDBJ whole genome shotgun (WGS) entry which is preliminary data.</text>
</comment>